<dbReference type="GO" id="GO:0008276">
    <property type="term" value="F:protein methyltransferase activity"/>
    <property type="evidence" value="ECO:0007669"/>
    <property type="project" value="InterPro"/>
</dbReference>
<dbReference type="Pfam" id="PF13847">
    <property type="entry name" value="Methyltransf_31"/>
    <property type="match status" value="1"/>
</dbReference>
<evidence type="ECO:0000256" key="1">
    <source>
        <dbReference type="ARBA" id="ARBA00004953"/>
    </source>
</evidence>
<dbReference type="InterPro" id="IPR025714">
    <property type="entry name" value="Methyltranfer_dom"/>
</dbReference>
<dbReference type="GO" id="GO:0032259">
    <property type="term" value="P:methylation"/>
    <property type="evidence" value="ECO:0007669"/>
    <property type="project" value="UniProtKB-KW"/>
</dbReference>
<dbReference type="AlphaFoldDB" id="A0A4R3MK67"/>
<evidence type="ECO:0000256" key="5">
    <source>
        <dbReference type="ARBA" id="ARBA00022691"/>
    </source>
</evidence>
<keyword evidence="3 7" id="KW-0489">Methyltransferase</keyword>
<dbReference type="GO" id="GO:0009236">
    <property type="term" value="P:cobalamin biosynthetic process"/>
    <property type="evidence" value="ECO:0007669"/>
    <property type="project" value="UniProtKB-UniPathway"/>
</dbReference>
<dbReference type="OrthoDB" id="9780707at2"/>
<comment type="pathway">
    <text evidence="1">Cofactor biosynthesis; adenosylcobalamin biosynthesis.</text>
</comment>
<dbReference type="NCBIfam" id="TIGR02469">
    <property type="entry name" value="CbiT"/>
    <property type="match status" value="1"/>
</dbReference>
<evidence type="ECO:0000256" key="2">
    <source>
        <dbReference type="ARBA" id="ARBA00022573"/>
    </source>
</evidence>
<dbReference type="PANTHER" id="PTHR43182">
    <property type="entry name" value="COBALT-PRECORRIN-6B C(15)-METHYLTRANSFERASE (DECARBOXYLATING)"/>
    <property type="match status" value="1"/>
</dbReference>
<dbReference type="RefSeq" id="WP_132253176.1">
    <property type="nucleotide sequence ID" value="NZ_SMAL01000008.1"/>
</dbReference>
<sequence>MWNKTVQGIPDELFIRGDVPMTKSEVRAITLSKLQLERDSLVLDIGCGTGSVSIECGLRASEGWITAVDQKEEAIHLTQENGKRFQVKNITTIQGKAPEILPKENFDRIFLGGGSKDLEHIIGYAKAYLNPEGIFVANTILLNSSYEILQLLKKNNFKNINCIQVQLSRGYDHKVGWMMKGLNPIYIISAEQ</sequence>
<proteinExistence type="inferred from homology"/>
<protein>
    <submittedName>
        <fullName evidence="7">Cobalt-precorrin 7 C15-methyltransferase</fullName>
    </submittedName>
</protein>
<dbReference type="InterPro" id="IPR029063">
    <property type="entry name" value="SAM-dependent_MTases_sf"/>
</dbReference>
<reference evidence="7 8" key="1">
    <citation type="submission" date="2019-03" db="EMBL/GenBank/DDBJ databases">
        <title>Genomic Encyclopedia of Type Strains, Phase IV (KMG-IV): sequencing the most valuable type-strain genomes for metagenomic binning, comparative biology and taxonomic classification.</title>
        <authorList>
            <person name="Goeker M."/>
        </authorList>
    </citation>
    <scope>NUCLEOTIDE SEQUENCE [LARGE SCALE GENOMIC DNA]</scope>
    <source>
        <strain evidence="7 8">DSM 24629</strain>
    </source>
</reference>
<evidence type="ECO:0000259" key="6">
    <source>
        <dbReference type="Pfam" id="PF13847"/>
    </source>
</evidence>
<feature type="domain" description="Methyltransferase" evidence="6">
    <location>
        <begin position="40"/>
        <end position="167"/>
    </location>
</feature>
<dbReference type="Proteomes" id="UP000294902">
    <property type="component" value="Unassembled WGS sequence"/>
</dbReference>
<dbReference type="EMBL" id="SMAL01000008">
    <property type="protein sequence ID" value="TCT13796.1"/>
    <property type="molecule type" value="Genomic_DNA"/>
</dbReference>
<keyword evidence="8" id="KW-1185">Reference proteome</keyword>
<organism evidence="7 8">
    <name type="scientific">Natranaerovirga pectinivora</name>
    <dbReference type="NCBI Taxonomy" id="682400"/>
    <lineage>
        <taxon>Bacteria</taxon>
        <taxon>Bacillati</taxon>
        <taxon>Bacillota</taxon>
        <taxon>Clostridia</taxon>
        <taxon>Lachnospirales</taxon>
        <taxon>Natranaerovirgaceae</taxon>
        <taxon>Natranaerovirga</taxon>
    </lineage>
</organism>
<evidence type="ECO:0000256" key="4">
    <source>
        <dbReference type="ARBA" id="ARBA00022679"/>
    </source>
</evidence>
<evidence type="ECO:0000313" key="7">
    <source>
        <dbReference type="EMBL" id="TCT13796.1"/>
    </source>
</evidence>
<dbReference type="UniPathway" id="UPA00148"/>
<keyword evidence="5" id="KW-0949">S-adenosyl-L-methionine</keyword>
<evidence type="ECO:0000256" key="3">
    <source>
        <dbReference type="ARBA" id="ARBA00022603"/>
    </source>
</evidence>
<dbReference type="CDD" id="cd02440">
    <property type="entry name" value="AdoMet_MTases"/>
    <property type="match status" value="1"/>
</dbReference>
<dbReference type="InterPro" id="IPR023475">
    <property type="entry name" value="CbiT"/>
</dbReference>
<evidence type="ECO:0000313" key="8">
    <source>
        <dbReference type="Proteomes" id="UP000294902"/>
    </source>
</evidence>
<dbReference type="Gene3D" id="3.40.50.150">
    <property type="entry name" value="Vaccinia Virus protein VP39"/>
    <property type="match status" value="1"/>
</dbReference>
<dbReference type="InterPro" id="IPR014008">
    <property type="entry name" value="Cbl_synth_MTase_CbiT"/>
</dbReference>
<keyword evidence="2" id="KW-0169">Cobalamin biosynthesis</keyword>
<gene>
    <name evidence="7" type="ORF">EDC18_10830</name>
</gene>
<accession>A0A4R3MK67</accession>
<keyword evidence="4 7" id="KW-0808">Transferase</keyword>
<dbReference type="PANTHER" id="PTHR43182:SF1">
    <property type="entry name" value="COBALT-PRECORRIN-7 C(5)-METHYLTRANSFERASE"/>
    <property type="match status" value="1"/>
</dbReference>
<dbReference type="SUPFAM" id="SSF53335">
    <property type="entry name" value="S-adenosyl-L-methionine-dependent methyltransferases"/>
    <property type="match status" value="1"/>
</dbReference>
<dbReference type="HAMAP" id="MF_00786">
    <property type="entry name" value="CbiT"/>
    <property type="match status" value="1"/>
</dbReference>
<name>A0A4R3MK67_9FIRM</name>
<dbReference type="InterPro" id="IPR050714">
    <property type="entry name" value="Cobalamin_biosynth_MTase"/>
</dbReference>
<comment type="caution">
    <text evidence="7">The sequence shown here is derived from an EMBL/GenBank/DDBJ whole genome shotgun (WGS) entry which is preliminary data.</text>
</comment>